<evidence type="ECO:0000313" key="2">
    <source>
        <dbReference type="EMBL" id="KAG8035892.1"/>
    </source>
</evidence>
<dbReference type="OrthoDB" id="504708at2759"/>
<dbReference type="Proteomes" id="UP000729913">
    <property type="component" value="Unassembled WGS sequence"/>
</dbReference>
<evidence type="ECO:0000259" key="1">
    <source>
        <dbReference type="Pfam" id="PF01683"/>
    </source>
</evidence>
<reference evidence="2" key="1">
    <citation type="submission" date="2020-03" db="EMBL/GenBank/DDBJ databases">
        <authorList>
            <person name="Chebbi M.A."/>
            <person name="Drezen J.M."/>
        </authorList>
    </citation>
    <scope>NUCLEOTIDE SEQUENCE</scope>
    <source>
        <tissue evidence="2">Whole body</tissue>
    </source>
</reference>
<feature type="domain" description="EB" evidence="1">
    <location>
        <begin position="33"/>
        <end position="77"/>
    </location>
</feature>
<protein>
    <recommendedName>
        <fullName evidence="1">EB domain-containing protein</fullName>
    </recommendedName>
</protein>
<sequence length="85" mass="9885">MRLNLPCNHYNACRVSNSICYDRKCQCDWNYFEKDGSCLKGLHSPCESQDECKREKSDCIDKKCACKPNFKEYLGECRSVTSVEE</sequence>
<proteinExistence type="predicted"/>
<accession>A0A8J5QUB8</accession>
<comment type="caution">
    <text evidence="2">The sequence shown here is derived from an EMBL/GenBank/DDBJ whole genome shotgun (WGS) entry which is preliminary data.</text>
</comment>
<reference evidence="2" key="2">
    <citation type="submission" date="2021-04" db="EMBL/GenBank/DDBJ databases">
        <title>Genome-wide patterns of bracovirus chromosomal integration into multiple host tissues during parasitism.</title>
        <authorList>
            <person name="Chebbi M.A.C."/>
        </authorList>
    </citation>
    <scope>NUCLEOTIDE SEQUENCE</scope>
    <source>
        <tissue evidence="2">Whole body</tissue>
    </source>
</reference>
<dbReference type="AlphaFoldDB" id="A0A8J5QUB8"/>
<dbReference type="EMBL" id="JAAOIC020000052">
    <property type="protein sequence ID" value="KAG8035892.1"/>
    <property type="molecule type" value="Genomic_DNA"/>
</dbReference>
<name>A0A8J5QUB8_9HYME</name>
<gene>
    <name evidence="2" type="ORF">G9C98_003018</name>
</gene>
<dbReference type="Pfam" id="PF01683">
    <property type="entry name" value="EB"/>
    <property type="match status" value="1"/>
</dbReference>
<organism evidence="2 3">
    <name type="scientific">Cotesia typhae</name>
    <dbReference type="NCBI Taxonomy" id="2053667"/>
    <lineage>
        <taxon>Eukaryota</taxon>
        <taxon>Metazoa</taxon>
        <taxon>Ecdysozoa</taxon>
        <taxon>Arthropoda</taxon>
        <taxon>Hexapoda</taxon>
        <taxon>Insecta</taxon>
        <taxon>Pterygota</taxon>
        <taxon>Neoptera</taxon>
        <taxon>Endopterygota</taxon>
        <taxon>Hymenoptera</taxon>
        <taxon>Apocrita</taxon>
        <taxon>Ichneumonoidea</taxon>
        <taxon>Braconidae</taxon>
        <taxon>Microgastrinae</taxon>
        <taxon>Cotesia</taxon>
    </lineage>
</organism>
<evidence type="ECO:0000313" key="3">
    <source>
        <dbReference type="Proteomes" id="UP000729913"/>
    </source>
</evidence>
<dbReference type="InterPro" id="IPR006149">
    <property type="entry name" value="EB_dom"/>
</dbReference>
<keyword evidence="3" id="KW-1185">Reference proteome</keyword>